<keyword evidence="11" id="KW-1185">Reference proteome</keyword>
<gene>
    <name evidence="8" type="primary">selA</name>
    <name evidence="10" type="ORF">J2851_002555</name>
</gene>
<keyword evidence="3 8" id="KW-0808">Transferase</keyword>
<feature type="modified residue" description="N6-(pyridoxal phosphate)lysine" evidence="8">
    <location>
        <position position="300"/>
    </location>
</feature>
<keyword evidence="2 8" id="KW-0963">Cytoplasm</keyword>
<keyword evidence="6 8" id="KW-0711">Selenium</keyword>
<dbReference type="InterPro" id="IPR015421">
    <property type="entry name" value="PyrdxlP-dep_Trfase_major"/>
</dbReference>
<evidence type="ECO:0000313" key="10">
    <source>
        <dbReference type="EMBL" id="MBP2292774.1"/>
    </source>
</evidence>
<accession>A0ABS4SKK4</accession>
<dbReference type="Pfam" id="PF12390">
    <property type="entry name" value="Se-cys_synth_N"/>
    <property type="match status" value="1"/>
</dbReference>
<evidence type="ECO:0000256" key="8">
    <source>
        <dbReference type="HAMAP-Rule" id="MF_00423"/>
    </source>
</evidence>
<comment type="pathway">
    <text evidence="8">Aminoacyl-tRNA biosynthesis; selenocysteinyl-tRNA(Sec) biosynthesis; selenocysteinyl-tRNA(Sec) from L-seryl-tRNA(Sec) (bacterial route): step 1/1.</text>
</comment>
<comment type="similarity">
    <text evidence="7 8">Belongs to the SelA family.</text>
</comment>
<evidence type="ECO:0000256" key="2">
    <source>
        <dbReference type="ARBA" id="ARBA00022490"/>
    </source>
</evidence>
<evidence type="ECO:0000256" key="3">
    <source>
        <dbReference type="ARBA" id="ARBA00022679"/>
    </source>
</evidence>
<dbReference type="InterPro" id="IPR004534">
    <property type="entry name" value="SelA_trans"/>
</dbReference>
<dbReference type="GO" id="GO:0004125">
    <property type="term" value="F:L-seryl-tRNA(Sec) selenium transferase activity"/>
    <property type="evidence" value="ECO:0007669"/>
    <property type="project" value="UniProtKB-EC"/>
</dbReference>
<feature type="domain" description="L-seryl-tRNA selenium transferase N-terminal" evidence="9">
    <location>
        <begin position="12"/>
        <end position="51"/>
    </location>
</feature>
<comment type="catalytic activity">
    <reaction evidence="8">
        <text>L-seryl-tRNA(Sec) + selenophosphate + H(+) = L-selenocysteinyl-tRNA(Sec) + phosphate</text>
        <dbReference type="Rhea" id="RHEA:22728"/>
        <dbReference type="Rhea" id="RHEA-COMP:9742"/>
        <dbReference type="Rhea" id="RHEA-COMP:9743"/>
        <dbReference type="ChEBI" id="CHEBI:15378"/>
        <dbReference type="ChEBI" id="CHEBI:16144"/>
        <dbReference type="ChEBI" id="CHEBI:43474"/>
        <dbReference type="ChEBI" id="CHEBI:78533"/>
        <dbReference type="ChEBI" id="CHEBI:78573"/>
        <dbReference type="EC" id="2.9.1.1"/>
    </reaction>
</comment>
<dbReference type="EC" id="2.9.1.1" evidence="8"/>
<dbReference type="Proteomes" id="UP000781958">
    <property type="component" value="Unassembled WGS sequence"/>
</dbReference>
<evidence type="ECO:0000259" key="9">
    <source>
        <dbReference type="Pfam" id="PF12390"/>
    </source>
</evidence>
<dbReference type="PANTHER" id="PTHR32328">
    <property type="entry name" value="L-SERYL-TRNA(SEC) SELENIUM TRANSFERASE"/>
    <property type="match status" value="1"/>
</dbReference>
<comment type="cofactor">
    <cofactor evidence="1 8">
        <name>pyridoxal 5'-phosphate</name>
        <dbReference type="ChEBI" id="CHEBI:597326"/>
    </cofactor>
</comment>
<dbReference type="InterPro" id="IPR025862">
    <property type="entry name" value="SelA_trans_N_dom"/>
</dbReference>
<protein>
    <recommendedName>
        <fullName evidence="8">L-seryl-tRNA(Sec) selenium transferase</fullName>
        <ecNumber evidence="8">2.9.1.1</ecNumber>
    </recommendedName>
    <alternativeName>
        <fullName evidence="8">Selenocysteine synthase</fullName>
        <shortName evidence="8">Sec synthase</shortName>
    </alternativeName>
    <alternativeName>
        <fullName evidence="8">Selenocysteinyl-tRNA(Sec) synthase</fullName>
    </alternativeName>
</protein>
<reference evidence="10 11" key="1">
    <citation type="submission" date="2021-03" db="EMBL/GenBank/DDBJ databases">
        <title>Genomic Encyclopedia of Type Strains, Phase III (KMG-III): the genomes of soil and plant-associated and newly described type strains.</title>
        <authorList>
            <person name="Whitman W."/>
        </authorList>
    </citation>
    <scope>NUCLEOTIDE SEQUENCE [LARGE SCALE GENOMIC DNA]</scope>
    <source>
        <strain evidence="10 11">IMMIB AFH-6</strain>
    </source>
</reference>
<evidence type="ECO:0000256" key="5">
    <source>
        <dbReference type="ARBA" id="ARBA00022917"/>
    </source>
</evidence>
<dbReference type="SUPFAM" id="SSF53383">
    <property type="entry name" value="PLP-dependent transferases"/>
    <property type="match status" value="1"/>
</dbReference>
<dbReference type="HAMAP" id="MF_00423">
    <property type="entry name" value="SelA"/>
    <property type="match status" value="1"/>
</dbReference>
<dbReference type="Pfam" id="PF03841">
    <property type="entry name" value="SelA"/>
    <property type="match status" value="1"/>
</dbReference>
<evidence type="ECO:0000256" key="6">
    <source>
        <dbReference type="ARBA" id="ARBA00023266"/>
    </source>
</evidence>
<proteinExistence type="inferred from homology"/>
<dbReference type="NCBIfam" id="TIGR00474">
    <property type="entry name" value="selA"/>
    <property type="match status" value="1"/>
</dbReference>
<sequence>MRDTASPDASPLRLLPQVQRLMDSAEAATLVAAHGRAPVLKAVRDRLDDLRTRLRAGEADATAAAPAAILAAVAERLHGEAAPRLRRVINATGIVLHTNLGRAPLAAEAVAAVSEAATGYLNLEYDLEEGRRGSRTQGVTGLLCELTGAEAALVVNNNAAAVLLVLAALAVPGEAVVSRGELVEIGGSFRVPDVVAQSGARLVEVGTTNKTRISDYARAVGPDTRVLMKVHPSNYRIQGFTAAPERSELAALARAHGLVALEDLGSGSLIDLRSLGLPQEPTVQDSLAAGMDLVTCSGDKLLGGPQAGLILGRADLVARLKAHPLMRALRVDRMTLAALEATLKLYRDPERAVARIPALAMLAAPVAVLEDRAQRLRALLAGLPGLGAEVQSGTGFVGGGSLPGVELPTRVVALNTPTIESGDLARRLRRHRPAVVGRVKDGRLLLDLRTVADSELPEIAAACRAVLA</sequence>
<name>A0ABS4SKK4_9PROT</name>
<comment type="function">
    <text evidence="8">Converts seryl-tRNA(Sec) to selenocysteinyl-tRNA(Sec) required for selenoprotein biosynthesis.</text>
</comment>
<organism evidence="10 11">
    <name type="scientific">Azospirillum rugosum</name>
    <dbReference type="NCBI Taxonomy" id="416170"/>
    <lineage>
        <taxon>Bacteria</taxon>
        <taxon>Pseudomonadati</taxon>
        <taxon>Pseudomonadota</taxon>
        <taxon>Alphaproteobacteria</taxon>
        <taxon>Rhodospirillales</taxon>
        <taxon>Azospirillaceae</taxon>
        <taxon>Azospirillum</taxon>
    </lineage>
</organism>
<dbReference type="RefSeq" id="WP_307419763.1">
    <property type="nucleotide sequence ID" value="NZ_JAGINP010000008.1"/>
</dbReference>
<evidence type="ECO:0000256" key="1">
    <source>
        <dbReference type="ARBA" id="ARBA00001933"/>
    </source>
</evidence>
<evidence type="ECO:0000256" key="7">
    <source>
        <dbReference type="ARBA" id="ARBA00044507"/>
    </source>
</evidence>
<dbReference type="InterPro" id="IPR015424">
    <property type="entry name" value="PyrdxlP-dep_Trfase"/>
</dbReference>
<dbReference type="InterPro" id="IPR018319">
    <property type="entry name" value="SelA-like"/>
</dbReference>
<evidence type="ECO:0000256" key="4">
    <source>
        <dbReference type="ARBA" id="ARBA00022898"/>
    </source>
</evidence>
<comment type="caution">
    <text evidence="10">The sequence shown here is derived from an EMBL/GenBank/DDBJ whole genome shotgun (WGS) entry which is preliminary data.</text>
</comment>
<keyword evidence="4 8" id="KW-0663">Pyridoxal phosphate</keyword>
<dbReference type="Gene3D" id="3.90.1150.180">
    <property type="match status" value="1"/>
</dbReference>
<dbReference type="EMBL" id="JAGINP010000008">
    <property type="protein sequence ID" value="MBP2292774.1"/>
    <property type="molecule type" value="Genomic_DNA"/>
</dbReference>
<dbReference type="PANTHER" id="PTHR32328:SF0">
    <property type="entry name" value="L-SERYL-TRNA(SEC) SELENIUM TRANSFERASE"/>
    <property type="match status" value="1"/>
</dbReference>
<keyword evidence="5 8" id="KW-0648">Protein biosynthesis</keyword>
<dbReference type="Gene3D" id="3.40.640.10">
    <property type="entry name" value="Type I PLP-dependent aspartate aminotransferase-like (Major domain)"/>
    <property type="match status" value="1"/>
</dbReference>
<comment type="subcellular location">
    <subcellularLocation>
        <location evidence="8">Cytoplasm</location>
    </subcellularLocation>
</comment>
<evidence type="ECO:0000313" key="11">
    <source>
        <dbReference type="Proteomes" id="UP000781958"/>
    </source>
</evidence>